<keyword evidence="3" id="KW-1185">Reference proteome</keyword>
<protein>
    <submittedName>
        <fullName evidence="2">Uncharacterized protein</fullName>
    </submittedName>
</protein>
<organism evidence="2 3">
    <name type="scientific">Araneus ventricosus</name>
    <name type="common">Orbweaver spider</name>
    <name type="synonym">Epeira ventricosa</name>
    <dbReference type="NCBI Taxonomy" id="182803"/>
    <lineage>
        <taxon>Eukaryota</taxon>
        <taxon>Metazoa</taxon>
        <taxon>Ecdysozoa</taxon>
        <taxon>Arthropoda</taxon>
        <taxon>Chelicerata</taxon>
        <taxon>Arachnida</taxon>
        <taxon>Araneae</taxon>
        <taxon>Araneomorphae</taxon>
        <taxon>Entelegynae</taxon>
        <taxon>Araneoidea</taxon>
        <taxon>Araneidae</taxon>
        <taxon>Araneus</taxon>
    </lineage>
</organism>
<dbReference type="AlphaFoldDB" id="A0A4Y2HUH4"/>
<reference evidence="2 3" key="1">
    <citation type="journal article" date="2019" name="Sci. Rep.">
        <title>Orb-weaving spider Araneus ventricosus genome elucidates the spidroin gene catalogue.</title>
        <authorList>
            <person name="Kono N."/>
            <person name="Nakamura H."/>
            <person name="Ohtoshi R."/>
            <person name="Moran D.A.P."/>
            <person name="Shinohara A."/>
            <person name="Yoshida Y."/>
            <person name="Fujiwara M."/>
            <person name="Mori M."/>
            <person name="Tomita M."/>
            <person name="Arakawa K."/>
        </authorList>
    </citation>
    <scope>NUCLEOTIDE SEQUENCE [LARGE SCALE GENOMIC DNA]</scope>
</reference>
<sequence length="96" mass="11126">MHRKVTDLHELEPSLTSKDDPPYTIIPMAQKVRLYELHPLMFENSENLSCIGPFLVRHIRAFVTTHPIAIKSTSVVQKRMYLLSSQDIRTCEFEAN</sequence>
<accession>A0A4Y2HUH4</accession>
<gene>
    <name evidence="2" type="ORF">AVEN_274250_1</name>
</gene>
<feature type="region of interest" description="Disordered" evidence="1">
    <location>
        <begin position="1"/>
        <end position="20"/>
    </location>
</feature>
<dbReference type="EMBL" id="BGPR01002179">
    <property type="protein sequence ID" value="GBM69107.1"/>
    <property type="molecule type" value="Genomic_DNA"/>
</dbReference>
<evidence type="ECO:0000313" key="2">
    <source>
        <dbReference type="EMBL" id="GBM69107.1"/>
    </source>
</evidence>
<evidence type="ECO:0000256" key="1">
    <source>
        <dbReference type="SAM" id="MobiDB-lite"/>
    </source>
</evidence>
<name>A0A4Y2HUH4_ARAVE</name>
<evidence type="ECO:0000313" key="3">
    <source>
        <dbReference type="Proteomes" id="UP000499080"/>
    </source>
</evidence>
<dbReference type="Proteomes" id="UP000499080">
    <property type="component" value="Unassembled WGS sequence"/>
</dbReference>
<proteinExistence type="predicted"/>
<comment type="caution">
    <text evidence="2">The sequence shown here is derived from an EMBL/GenBank/DDBJ whole genome shotgun (WGS) entry which is preliminary data.</text>
</comment>
<dbReference type="OrthoDB" id="10309723at2759"/>